<dbReference type="AlphaFoldDB" id="A0AA36F421"/>
<sequence length="152" mass="17505">MHRTQTFSPASWCKDIVSDKLKYLKIFLKHSLSTTYPYLSPLPYSAVVIMLLILILLLSFTSVEVGLTIYFSLSPLQNKNMDSIIEKCQKGLASMKREEKSLILLSIEKRNRNKSFRNSPLVKLKGVIRTDVKSESKIQRRSKTETMKPVHE</sequence>
<keyword evidence="1" id="KW-0472">Membrane</keyword>
<dbReference type="Proteomes" id="UP001162480">
    <property type="component" value="Chromosome 4"/>
</dbReference>
<proteinExistence type="predicted"/>
<evidence type="ECO:0000313" key="3">
    <source>
        <dbReference type="Proteomes" id="UP001162480"/>
    </source>
</evidence>
<keyword evidence="1" id="KW-1133">Transmembrane helix</keyword>
<name>A0AA36F421_OCTVU</name>
<feature type="transmembrane region" description="Helical" evidence="1">
    <location>
        <begin position="44"/>
        <end position="71"/>
    </location>
</feature>
<reference evidence="2" key="1">
    <citation type="submission" date="2023-08" db="EMBL/GenBank/DDBJ databases">
        <authorList>
            <person name="Alioto T."/>
            <person name="Alioto T."/>
            <person name="Gomez Garrido J."/>
        </authorList>
    </citation>
    <scope>NUCLEOTIDE SEQUENCE</scope>
</reference>
<evidence type="ECO:0000313" key="2">
    <source>
        <dbReference type="EMBL" id="CAI9721763.1"/>
    </source>
</evidence>
<accession>A0AA36F421</accession>
<evidence type="ECO:0000256" key="1">
    <source>
        <dbReference type="SAM" id="Phobius"/>
    </source>
</evidence>
<protein>
    <submittedName>
        <fullName evidence="2">Uncharacterized protein</fullName>
    </submittedName>
</protein>
<keyword evidence="1" id="KW-0812">Transmembrane</keyword>
<gene>
    <name evidence="2" type="ORF">OCTVUL_1B019288</name>
</gene>
<dbReference type="EMBL" id="OX597817">
    <property type="protein sequence ID" value="CAI9721763.1"/>
    <property type="molecule type" value="Genomic_DNA"/>
</dbReference>
<keyword evidence="3" id="KW-1185">Reference proteome</keyword>
<organism evidence="2 3">
    <name type="scientific">Octopus vulgaris</name>
    <name type="common">Common octopus</name>
    <dbReference type="NCBI Taxonomy" id="6645"/>
    <lineage>
        <taxon>Eukaryota</taxon>
        <taxon>Metazoa</taxon>
        <taxon>Spiralia</taxon>
        <taxon>Lophotrochozoa</taxon>
        <taxon>Mollusca</taxon>
        <taxon>Cephalopoda</taxon>
        <taxon>Coleoidea</taxon>
        <taxon>Octopodiformes</taxon>
        <taxon>Octopoda</taxon>
        <taxon>Incirrata</taxon>
        <taxon>Octopodidae</taxon>
        <taxon>Octopus</taxon>
    </lineage>
</organism>